<organism evidence="3 4">
    <name type="scientific">Raoultella terrigena</name>
    <name type="common">Klebsiella terrigena</name>
    <dbReference type="NCBI Taxonomy" id="577"/>
    <lineage>
        <taxon>Bacteria</taxon>
        <taxon>Pseudomonadati</taxon>
        <taxon>Pseudomonadota</taxon>
        <taxon>Gammaproteobacteria</taxon>
        <taxon>Enterobacterales</taxon>
        <taxon>Enterobacteriaceae</taxon>
        <taxon>Klebsiella/Raoultella group</taxon>
        <taxon>Raoultella</taxon>
    </lineage>
</organism>
<evidence type="ECO:0000256" key="1">
    <source>
        <dbReference type="ARBA" id="ARBA00022842"/>
    </source>
</evidence>
<dbReference type="PANTHER" id="PTHR43777">
    <property type="entry name" value="MOLYBDENUM COFACTOR CYTIDYLYLTRANSFERASE"/>
    <property type="match status" value="1"/>
</dbReference>
<dbReference type="InterPro" id="IPR025877">
    <property type="entry name" value="MobA-like_NTP_Trfase"/>
</dbReference>
<evidence type="ECO:0000313" key="3">
    <source>
        <dbReference type="EMBL" id="VTN10129.1"/>
    </source>
</evidence>
<dbReference type="GO" id="GO:0016779">
    <property type="term" value="F:nucleotidyltransferase activity"/>
    <property type="evidence" value="ECO:0007669"/>
    <property type="project" value="UniProtKB-ARBA"/>
</dbReference>
<protein>
    <submittedName>
        <fullName evidence="3">Molybdopterin-guanine dinucleotide biosynthesis protein MobA</fullName>
    </submittedName>
</protein>
<dbReference type="InterPro" id="IPR029044">
    <property type="entry name" value="Nucleotide-diphossugar_trans"/>
</dbReference>
<dbReference type="CDD" id="cd04182">
    <property type="entry name" value="GT_2_like_f"/>
    <property type="match status" value="1"/>
</dbReference>
<dbReference type="Proteomes" id="UP000339249">
    <property type="component" value="Unassembled WGS sequence"/>
</dbReference>
<reference evidence="3 4" key="1">
    <citation type="submission" date="2019-04" db="EMBL/GenBank/DDBJ databases">
        <authorList>
            <consortium name="Pathogen Informatics"/>
        </authorList>
    </citation>
    <scope>NUCLEOTIDE SEQUENCE [LARGE SCALE GENOMIC DNA]</scope>
    <source>
        <strain evidence="3 4">NCTC9185</strain>
    </source>
</reference>
<dbReference type="PANTHER" id="PTHR43777:SF1">
    <property type="entry name" value="MOLYBDENUM COFACTOR CYTIDYLYLTRANSFERASE"/>
    <property type="match status" value="1"/>
</dbReference>
<evidence type="ECO:0000313" key="4">
    <source>
        <dbReference type="Proteomes" id="UP000339249"/>
    </source>
</evidence>
<sequence>MPVKECLILAAGMSTRMGTWKMMLPWREGTVLDGAIADALSFCDRVILVTGFRGAELHQRYAQHPDIELVHNANYQEGMFSSIRAGVKHIKARHFFIALGDMPAAGAGVYATLWRQRKETCLIPEYQQGRGHPVLLPFSIIEKIVAAGADDSLKTVVRQFGSQAVGVAENGIHWDVDTPQQYQQLLARCRASGEPPERVTEAVLHHQMR</sequence>
<evidence type="ECO:0000259" key="2">
    <source>
        <dbReference type="Pfam" id="PF12804"/>
    </source>
</evidence>
<proteinExistence type="predicted"/>
<feature type="domain" description="MobA-like NTP transferase" evidence="2">
    <location>
        <begin position="6"/>
        <end position="159"/>
    </location>
</feature>
<dbReference type="AlphaFoldDB" id="A0A4U9CW27"/>
<dbReference type="Pfam" id="PF12804">
    <property type="entry name" value="NTP_transf_3"/>
    <property type="match status" value="1"/>
</dbReference>
<dbReference type="RefSeq" id="WP_143716176.1">
    <property type="nucleotide sequence ID" value="NZ_JBMPHU010000004.1"/>
</dbReference>
<dbReference type="EMBL" id="CABDVU010000001">
    <property type="protein sequence ID" value="VTN10129.1"/>
    <property type="molecule type" value="Genomic_DNA"/>
</dbReference>
<dbReference type="SUPFAM" id="SSF53448">
    <property type="entry name" value="Nucleotide-diphospho-sugar transferases"/>
    <property type="match status" value="1"/>
</dbReference>
<accession>A0A4U9CW27</accession>
<gene>
    <name evidence="3" type="ORF">NCTC9185_02042</name>
</gene>
<keyword evidence="1" id="KW-0460">Magnesium</keyword>
<name>A0A4U9CW27_RAOTE</name>
<dbReference type="Gene3D" id="3.90.550.10">
    <property type="entry name" value="Spore Coat Polysaccharide Biosynthesis Protein SpsA, Chain A"/>
    <property type="match status" value="1"/>
</dbReference>